<comment type="caution">
    <text evidence="1">The sequence shown here is derived from an EMBL/GenBank/DDBJ whole genome shotgun (WGS) entry which is preliminary data.</text>
</comment>
<keyword evidence="2" id="KW-1185">Reference proteome</keyword>
<organism evidence="1 2">
    <name type="scientific">Dendrobium thyrsiflorum</name>
    <name type="common">Pinecone-like raceme dendrobium</name>
    <name type="synonym">Orchid</name>
    <dbReference type="NCBI Taxonomy" id="117978"/>
    <lineage>
        <taxon>Eukaryota</taxon>
        <taxon>Viridiplantae</taxon>
        <taxon>Streptophyta</taxon>
        <taxon>Embryophyta</taxon>
        <taxon>Tracheophyta</taxon>
        <taxon>Spermatophyta</taxon>
        <taxon>Magnoliopsida</taxon>
        <taxon>Liliopsida</taxon>
        <taxon>Asparagales</taxon>
        <taxon>Orchidaceae</taxon>
        <taxon>Epidendroideae</taxon>
        <taxon>Malaxideae</taxon>
        <taxon>Dendrobiinae</taxon>
        <taxon>Dendrobium</taxon>
    </lineage>
</organism>
<evidence type="ECO:0000313" key="2">
    <source>
        <dbReference type="Proteomes" id="UP001552299"/>
    </source>
</evidence>
<name>A0ABD0V6Q0_DENTH</name>
<sequence length="111" mass="12817">MLERCSVTLTCMKEVERIHQGCRTFPRLYVRAPLDSVNLCGRGRENPPRKLKESIKDVGPIRGCMSEPCSMTLTCMEEVERIHQGCRTYPRLYVRALLDDVNLCGRGRDWD</sequence>
<accession>A0ABD0V6Q0</accession>
<protein>
    <submittedName>
        <fullName evidence="1">Uncharacterized protein</fullName>
    </submittedName>
</protein>
<reference evidence="1 2" key="1">
    <citation type="journal article" date="2024" name="Plant Biotechnol. J.">
        <title>Dendrobium thyrsiflorum genome and its molecular insights into genes involved in important horticultural traits.</title>
        <authorList>
            <person name="Chen B."/>
            <person name="Wang J.Y."/>
            <person name="Zheng P.J."/>
            <person name="Li K.L."/>
            <person name="Liang Y.M."/>
            <person name="Chen X.F."/>
            <person name="Zhang C."/>
            <person name="Zhao X."/>
            <person name="He X."/>
            <person name="Zhang G.Q."/>
            <person name="Liu Z.J."/>
            <person name="Xu Q."/>
        </authorList>
    </citation>
    <scope>NUCLEOTIDE SEQUENCE [LARGE SCALE GENOMIC DNA]</scope>
    <source>
        <strain evidence="1">GZMU011</strain>
    </source>
</reference>
<proteinExistence type="predicted"/>
<evidence type="ECO:0000313" key="1">
    <source>
        <dbReference type="EMBL" id="KAL0920303.1"/>
    </source>
</evidence>
<dbReference type="Proteomes" id="UP001552299">
    <property type="component" value="Unassembled WGS sequence"/>
</dbReference>
<dbReference type="EMBL" id="JANQDX010000008">
    <property type="protein sequence ID" value="KAL0920303.1"/>
    <property type="molecule type" value="Genomic_DNA"/>
</dbReference>
<dbReference type="AlphaFoldDB" id="A0ABD0V6Q0"/>
<gene>
    <name evidence="1" type="ORF">M5K25_009428</name>
</gene>